<dbReference type="CDD" id="cd06257">
    <property type="entry name" value="DnaJ"/>
    <property type="match status" value="1"/>
</dbReference>
<evidence type="ECO:0000313" key="3">
    <source>
        <dbReference type="Proteomes" id="UP001054252"/>
    </source>
</evidence>
<organism evidence="2 3">
    <name type="scientific">Rubroshorea leprosula</name>
    <dbReference type="NCBI Taxonomy" id="152421"/>
    <lineage>
        <taxon>Eukaryota</taxon>
        <taxon>Viridiplantae</taxon>
        <taxon>Streptophyta</taxon>
        <taxon>Embryophyta</taxon>
        <taxon>Tracheophyta</taxon>
        <taxon>Spermatophyta</taxon>
        <taxon>Magnoliopsida</taxon>
        <taxon>eudicotyledons</taxon>
        <taxon>Gunneridae</taxon>
        <taxon>Pentapetalae</taxon>
        <taxon>rosids</taxon>
        <taxon>malvids</taxon>
        <taxon>Malvales</taxon>
        <taxon>Dipterocarpaceae</taxon>
        <taxon>Rubroshorea</taxon>
    </lineage>
</organism>
<sequence>MHGTLTSNFVGQPVGCPPISTRRSLGKTATRFTTRNSVQTASFNLAVETNRAGSLYEVLRVDRTASLTEIKMAYRNLAKMYHPDALGSSSDGRDFIQIHNAYSTLSDPTARALYDLSLGARARRVRSRVYPTRTWETDQCW</sequence>
<proteinExistence type="predicted"/>
<dbReference type="Proteomes" id="UP001054252">
    <property type="component" value="Unassembled WGS sequence"/>
</dbReference>
<dbReference type="PROSITE" id="PS50076">
    <property type="entry name" value="DNAJ_2"/>
    <property type="match status" value="1"/>
</dbReference>
<dbReference type="PROSITE" id="PS00636">
    <property type="entry name" value="DNAJ_1"/>
    <property type="match status" value="1"/>
</dbReference>
<dbReference type="Pfam" id="PF00226">
    <property type="entry name" value="DnaJ"/>
    <property type="match status" value="1"/>
</dbReference>
<reference evidence="2 3" key="1">
    <citation type="journal article" date="2021" name="Commun. Biol.">
        <title>The genome of Shorea leprosula (Dipterocarpaceae) highlights the ecological relevance of drought in aseasonal tropical rainforests.</title>
        <authorList>
            <person name="Ng K.K.S."/>
            <person name="Kobayashi M.J."/>
            <person name="Fawcett J.A."/>
            <person name="Hatakeyama M."/>
            <person name="Paape T."/>
            <person name="Ng C.H."/>
            <person name="Ang C.C."/>
            <person name="Tnah L.H."/>
            <person name="Lee C.T."/>
            <person name="Nishiyama T."/>
            <person name="Sese J."/>
            <person name="O'Brien M.J."/>
            <person name="Copetti D."/>
            <person name="Mohd Noor M.I."/>
            <person name="Ong R.C."/>
            <person name="Putra M."/>
            <person name="Sireger I.Z."/>
            <person name="Indrioko S."/>
            <person name="Kosugi Y."/>
            <person name="Izuno A."/>
            <person name="Isagi Y."/>
            <person name="Lee S.L."/>
            <person name="Shimizu K.K."/>
        </authorList>
    </citation>
    <scope>NUCLEOTIDE SEQUENCE [LARGE SCALE GENOMIC DNA]</scope>
    <source>
        <strain evidence="2">214</strain>
    </source>
</reference>
<name>A0AAV5M4X0_9ROSI</name>
<dbReference type="SUPFAM" id="SSF46565">
    <property type="entry name" value="Chaperone J-domain"/>
    <property type="match status" value="1"/>
</dbReference>
<dbReference type="PRINTS" id="PR00625">
    <property type="entry name" value="JDOMAIN"/>
</dbReference>
<keyword evidence="3" id="KW-1185">Reference proteome</keyword>
<comment type="caution">
    <text evidence="2">The sequence shown here is derived from an EMBL/GenBank/DDBJ whole genome shotgun (WGS) entry which is preliminary data.</text>
</comment>
<dbReference type="InterPro" id="IPR036869">
    <property type="entry name" value="J_dom_sf"/>
</dbReference>
<feature type="domain" description="J" evidence="1">
    <location>
        <begin position="54"/>
        <end position="118"/>
    </location>
</feature>
<evidence type="ECO:0000259" key="1">
    <source>
        <dbReference type="PROSITE" id="PS50076"/>
    </source>
</evidence>
<gene>
    <name evidence="2" type="ORF">SLEP1_g51732</name>
</gene>
<dbReference type="PANTHER" id="PTHR45432">
    <property type="entry name" value="CHAPERONE PROTEIN DNAJ 11, CHLOROPLASTIC-LIKE"/>
    <property type="match status" value="1"/>
</dbReference>
<dbReference type="PANTHER" id="PTHR45432:SF2">
    <property type="entry name" value="CHAPERONE PROTEIN DNAJ 11, CHLOROPLASTIC"/>
    <property type="match status" value="1"/>
</dbReference>
<dbReference type="InterPro" id="IPR001623">
    <property type="entry name" value="DnaJ_domain"/>
</dbReference>
<evidence type="ECO:0000313" key="2">
    <source>
        <dbReference type="EMBL" id="GKV44563.1"/>
    </source>
</evidence>
<accession>A0AAV5M4X0</accession>
<dbReference type="Gene3D" id="1.10.287.110">
    <property type="entry name" value="DnaJ domain"/>
    <property type="match status" value="1"/>
</dbReference>
<dbReference type="SMART" id="SM00271">
    <property type="entry name" value="DnaJ"/>
    <property type="match status" value="1"/>
</dbReference>
<dbReference type="EMBL" id="BPVZ01000183">
    <property type="protein sequence ID" value="GKV44563.1"/>
    <property type="molecule type" value="Genomic_DNA"/>
</dbReference>
<dbReference type="InterPro" id="IPR018253">
    <property type="entry name" value="DnaJ_domain_CS"/>
</dbReference>
<protein>
    <recommendedName>
        <fullName evidence="1">J domain-containing protein</fullName>
    </recommendedName>
</protein>
<dbReference type="AlphaFoldDB" id="A0AAV5M4X0"/>